<dbReference type="EMBL" id="JARBHB010000008">
    <property type="protein sequence ID" value="KAJ8877265.1"/>
    <property type="molecule type" value="Genomic_DNA"/>
</dbReference>
<comment type="caution">
    <text evidence="2">The sequence shown here is derived from an EMBL/GenBank/DDBJ whole genome shotgun (WGS) entry which is preliminary data.</text>
</comment>
<evidence type="ECO:0000256" key="1">
    <source>
        <dbReference type="SAM" id="MobiDB-lite"/>
    </source>
</evidence>
<name>A0ABQ9GZ26_9NEOP</name>
<gene>
    <name evidence="2" type="ORF">PR048_021719</name>
</gene>
<reference evidence="2 3" key="1">
    <citation type="submission" date="2023-02" db="EMBL/GenBank/DDBJ databases">
        <title>LHISI_Scaffold_Assembly.</title>
        <authorList>
            <person name="Stuart O.P."/>
            <person name="Cleave R."/>
            <person name="Magrath M.J.L."/>
            <person name="Mikheyev A.S."/>
        </authorList>
    </citation>
    <scope>NUCLEOTIDE SEQUENCE [LARGE SCALE GENOMIC DNA]</scope>
    <source>
        <strain evidence="2">Daus_M_001</strain>
        <tissue evidence="2">Leg muscle</tissue>
    </source>
</reference>
<keyword evidence="3" id="KW-1185">Reference proteome</keyword>
<proteinExistence type="predicted"/>
<evidence type="ECO:0000313" key="2">
    <source>
        <dbReference type="EMBL" id="KAJ8877265.1"/>
    </source>
</evidence>
<protein>
    <submittedName>
        <fullName evidence="2">Uncharacterized protein</fullName>
    </submittedName>
</protein>
<sequence>MPHPNADTAVGPTSLQPALLSTAEHRSSAHSAETTTVLTTAVVGATTQQSGVDCHEIERQSRQLQYNLDIRKNAPTNEWQQPLQSQPPQGNSRRHPSHLKTHSCPTGHNKRYPSQCRPIIGSDIT</sequence>
<evidence type="ECO:0000313" key="3">
    <source>
        <dbReference type="Proteomes" id="UP001159363"/>
    </source>
</evidence>
<dbReference type="Proteomes" id="UP001159363">
    <property type="component" value="Chromosome 7"/>
</dbReference>
<accession>A0ABQ9GZ26</accession>
<feature type="compositionally biased region" description="Polar residues" evidence="1">
    <location>
        <begin position="74"/>
        <end position="91"/>
    </location>
</feature>
<feature type="compositionally biased region" description="Basic residues" evidence="1">
    <location>
        <begin position="92"/>
        <end position="101"/>
    </location>
</feature>
<feature type="region of interest" description="Disordered" evidence="1">
    <location>
        <begin position="1"/>
        <end position="35"/>
    </location>
</feature>
<organism evidence="2 3">
    <name type="scientific">Dryococelus australis</name>
    <dbReference type="NCBI Taxonomy" id="614101"/>
    <lineage>
        <taxon>Eukaryota</taxon>
        <taxon>Metazoa</taxon>
        <taxon>Ecdysozoa</taxon>
        <taxon>Arthropoda</taxon>
        <taxon>Hexapoda</taxon>
        <taxon>Insecta</taxon>
        <taxon>Pterygota</taxon>
        <taxon>Neoptera</taxon>
        <taxon>Polyneoptera</taxon>
        <taxon>Phasmatodea</taxon>
        <taxon>Verophasmatodea</taxon>
        <taxon>Anareolatae</taxon>
        <taxon>Phasmatidae</taxon>
        <taxon>Eurycanthinae</taxon>
        <taxon>Dryococelus</taxon>
    </lineage>
</organism>
<feature type="region of interest" description="Disordered" evidence="1">
    <location>
        <begin position="68"/>
        <end position="125"/>
    </location>
</feature>